<dbReference type="PATRIC" id="fig|1618671.3.peg.488"/>
<keyword evidence="5" id="KW-0548">Nucleotidyltransferase</keyword>
<dbReference type="STRING" id="1618671.UY67_C0011G0027"/>
<gene>
    <name evidence="10" type="ORF">UY67_C0011G0027</name>
</gene>
<dbReference type="CDD" id="cd04485">
    <property type="entry name" value="DnaE_OBF"/>
    <property type="match status" value="1"/>
</dbReference>
<dbReference type="AlphaFoldDB" id="A0A0G1WZV2"/>
<dbReference type="Gene3D" id="1.10.10.1600">
    <property type="entry name" value="Bacterial DNA polymerase III alpha subunit, thumb domain"/>
    <property type="match status" value="1"/>
</dbReference>
<evidence type="ECO:0000256" key="5">
    <source>
        <dbReference type="ARBA" id="ARBA00022695"/>
    </source>
</evidence>
<dbReference type="Pfam" id="PF14579">
    <property type="entry name" value="HHH_6"/>
    <property type="match status" value="1"/>
</dbReference>
<dbReference type="PANTHER" id="PTHR32294:SF0">
    <property type="entry name" value="DNA POLYMERASE III SUBUNIT ALPHA"/>
    <property type="match status" value="1"/>
</dbReference>
<protein>
    <recommendedName>
        <fullName evidence="3">DNA polymerase III subunit alpha</fullName>
        <ecNumber evidence="2">2.7.7.7</ecNumber>
    </recommendedName>
</protein>
<sequence length="1054" mass="117773">MNTFVHLHTHSHYSLLEALPKIPELVAAAKADGQEALALTDLGNMYGSIEFYKECKKQGVKPVLGVEFFIAPRTRFNKEHKTDDPIARLILLAKNMAGYRNLIRLVTASHLEGFHIRPRIDRELMEKCREGLIALLPPFYGEHAQAVANHDYAHAEQIIEWYKKIFSEDCYSEITLHSEIEGHDARVKKIIELSRKFSLPLVAGHDIFYLKPEDALARELVNKIRTGETLNRDIEDGIHDLSFQTQKQMEEKFKKLPEALETPARIASECNLELTLGKAIFPYFPIAAGTTHDKELRARAELGIKEREMHDTPALRERMEYELGIIAKKRYAGYFLIVADMLRHSRETGIYTNTRGSAAGSLVSYLCHITTVDPIAFQMPFERFLNPERPTAPDIDMDIADNRRDELIEYVRHKYGEDKVAQIGTFGTMMARAAVRDCARALGHPYGLADRLAKLIPFGKQGFPVTIESALKDTPDLQLAREKDADAREILDLAQKVEGNARHVGVHAAGIVIAPGPVVDFVPIQLDPKGGKTITQYDMYSIADEYGGIGLLKFDILGLTNLSVLADAVGRVKNRLDINVDLDKIPLDDKKTFEMLARGETLGVFQMAGSGMTAYLKDLKPTVIHDLNAMVALYRPGPMAFIPDYIERKKNPSRVRYLDPRMEAILKPTYGVLIYQDDVMMIAVQLAGYSWGEADKLRKAMGKKIPADMQAQKDHLISGCIERGMKKDIAQQLWEQIETFAAYGFNKAHAASYGNLAYKTAYMKANFPVDYMAAVLTADAGDVEKIAEIVAECKRMGIKVLPPSINESYGNFTVVDDTHIRFGLYSIKNFGSGVGDSIIRAREEKGHFTTIADFLARIPDKNLNKKSLESLIECGALDEIGERGQLIKNSEMLLTYHREHVNVRADQSSLFGAGHRSEASLKLLPAPAATMDERLVWEKELLGLYVSGHPLDKHKAKLGSGKNTIKHAKEHLKGVETVIGGFVESVQSILTKNGEHMGFLKMSDFSDSIEVVAFPRIYKEHENLLVAGSCILIKGRISSRNGIPSFVIEKAKAL</sequence>
<dbReference type="Pfam" id="PF02811">
    <property type="entry name" value="PHP"/>
    <property type="match status" value="1"/>
</dbReference>
<comment type="caution">
    <text evidence="10">The sequence shown here is derived from an EMBL/GenBank/DDBJ whole genome shotgun (WGS) entry which is preliminary data.</text>
</comment>
<dbReference type="GO" id="GO:0008408">
    <property type="term" value="F:3'-5' exonuclease activity"/>
    <property type="evidence" value="ECO:0007669"/>
    <property type="project" value="InterPro"/>
</dbReference>
<reference evidence="10 11" key="1">
    <citation type="journal article" date="2015" name="Nature">
        <title>rRNA introns, odd ribosomes, and small enigmatic genomes across a large radiation of phyla.</title>
        <authorList>
            <person name="Brown C.T."/>
            <person name="Hug L.A."/>
            <person name="Thomas B.C."/>
            <person name="Sharon I."/>
            <person name="Castelle C.J."/>
            <person name="Singh A."/>
            <person name="Wilkins M.J."/>
            <person name="Williams K.H."/>
            <person name="Banfield J.F."/>
        </authorList>
    </citation>
    <scope>NUCLEOTIDE SEQUENCE [LARGE SCALE GENOMIC DNA]</scope>
</reference>
<name>A0A0G1WZV2_9BACT</name>
<dbReference type="InterPro" id="IPR003141">
    <property type="entry name" value="Pol/His_phosphatase_N"/>
</dbReference>
<evidence type="ECO:0000313" key="11">
    <source>
        <dbReference type="Proteomes" id="UP000034273"/>
    </source>
</evidence>
<dbReference type="Pfam" id="PF01336">
    <property type="entry name" value="tRNA_anti-codon"/>
    <property type="match status" value="1"/>
</dbReference>
<dbReference type="InterPro" id="IPR004805">
    <property type="entry name" value="DnaE2/DnaE/PolC"/>
</dbReference>
<dbReference type="SUPFAM" id="SSF89550">
    <property type="entry name" value="PHP domain-like"/>
    <property type="match status" value="1"/>
</dbReference>
<comment type="catalytic activity">
    <reaction evidence="8">
        <text>DNA(n) + a 2'-deoxyribonucleoside 5'-triphosphate = DNA(n+1) + diphosphate</text>
        <dbReference type="Rhea" id="RHEA:22508"/>
        <dbReference type="Rhea" id="RHEA-COMP:17339"/>
        <dbReference type="Rhea" id="RHEA-COMP:17340"/>
        <dbReference type="ChEBI" id="CHEBI:33019"/>
        <dbReference type="ChEBI" id="CHEBI:61560"/>
        <dbReference type="ChEBI" id="CHEBI:173112"/>
        <dbReference type="EC" id="2.7.7.7"/>
    </reaction>
</comment>
<dbReference type="InterPro" id="IPR016195">
    <property type="entry name" value="Pol/histidinol_Pase-like"/>
</dbReference>
<evidence type="ECO:0000256" key="4">
    <source>
        <dbReference type="ARBA" id="ARBA00022679"/>
    </source>
</evidence>
<dbReference type="NCBIfam" id="NF004226">
    <property type="entry name" value="PRK05673.1"/>
    <property type="match status" value="1"/>
</dbReference>
<dbReference type="GO" id="GO:0006260">
    <property type="term" value="P:DNA replication"/>
    <property type="evidence" value="ECO:0007669"/>
    <property type="project" value="UniProtKB-KW"/>
</dbReference>
<proteinExistence type="predicted"/>
<organism evidence="10 11">
    <name type="scientific">Candidatus Kaiserbacteria bacterium GW2011_GWA2_52_12</name>
    <dbReference type="NCBI Taxonomy" id="1618671"/>
    <lineage>
        <taxon>Bacteria</taxon>
        <taxon>Candidatus Kaiseribacteriota</taxon>
    </lineage>
</organism>
<dbReference type="GO" id="GO:0003676">
    <property type="term" value="F:nucleic acid binding"/>
    <property type="evidence" value="ECO:0007669"/>
    <property type="project" value="InterPro"/>
</dbReference>
<dbReference type="InterPro" id="IPR004013">
    <property type="entry name" value="PHP_dom"/>
</dbReference>
<dbReference type="Proteomes" id="UP000034273">
    <property type="component" value="Unassembled WGS sequence"/>
</dbReference>
<dbReference type="NCBIfam" id="TIGR00594">
    <property type="entry name" value="polc"/>
    <property type="match status" value="1"/>
</dbReference>
<comment type="subcellular location">
    <subcellularLocation>
        <location evidence="1">Cytoplasm</location>
    </subcellularLocation>
</comment>
<dbReference type="Pfam" id="PF07733">
    <property type="entry name" value="DNA_pol3_alpha"/>
    <property type="match status" value="1"/>
</dbReference>
<dbReference type="GO" id="GO:0005737">
    <property type="term" value="C:cytoplasm"/>
    <property type="evidence" value="ECO:0007669"/>
    <property type="project" value="UniProtKB-SubCell"/>
</dbReference>
<dbReference type="InterPro" id="IPR004365">
    <property type="entry name" value="NA-bd_OB_tRNA"/>
</dbReference>
<dbReference type="GO" id="GO:0003887">
    <property type="term" value="F:DNA-directed DNA polymerase activity"/>
    <property type="evidence" value="ECO:0007669"/>
    <property type="project" value="UniProtKB-KW"/>
</dbReference>
<keyword evidence="6" id="KW-0235">DNA replication</keyword>
<dbReference type="InterPro" id="IPR041931">
    <property type="entry name" value="DNA_pol3_alpha_thumb_dom"/>
</dbReference>
<keyword evidence="4" id="KW-0808">Transferase</keyword>
<dbReference type="InterPro" id="IPR040982">
    <property type="entry name" value="DNA_pol3_finger"/>
</dbReference>
<keyword evidence="7" id="KW-0239">DNA-directed DNA polymerase</keyword>
<evidence type="ECO:0000256" key="3">
    <source>
        <dbReference type="ARBA" id="ARBA00019114"/>
    </source>
</evidence>
<dbReference type="Gene3D" id="1.10.150.870">
    <property type="match status" value="1"/>
</dbReference>
<evidence type="ECO:0000313" key="10">
    <source>
        <dbReference type="EMBL" id="KKW24105.1"/>
    </source>
</evidence>
<evidence type="ECO:0000259" key="9">
    <source>
        <dbReference type="SMART" id="SM00481"/>
    </source>
</evidence>
<feature type="domain" description="Polymerase/histidinol phosphatase N-terminal" evidence="9">
    <location>
        <begin position="5"/>
        <end position="72"/>
    </location>
</feature>
<evidence type="ECO:0000256" key="1">
    <source>
        <dbReference type="ARBA" id="ARBA00004496"/>
    </source>
</evidence>
<evidence type="ECO:0000256" key="2">
    <source>
        <dbReference type="ARBA" id="ARBA00012417"/>
    </source>
</evidence>
<dbReference type="Pfam" id="PF17657">
    <property type="entry name" value="DNA_pol3_finger"/>
    <property type="match status" value="1"/>
</dbReference>
<dbReference type="EC" id="2.7.7.7" evidence="2"/>
<dbReference type="PANTHER" id="PTHR32294">
    <property type="entry name" value="DNA POLYMERASE III SUBUNIT ALPHA"/>
    <property type="match status" value="1"/>
</dbReference>
<accession>A0A0G1WZV2</accession>
<dbReference type="SMART" id="SM00481">
    <property type="entry name" value="POLIIIAc"/>
    <property type="match status" value="1"/>
</dbReference>
<dbReference type="EMBL" id="LCQW01000011">
    <property type="protein sequence ID" value="KKW24105.1"/>
    <property type="molecule type" value="Genomic_DNA"/>
</dbReference>
<evidence type="ECO:0000256" key="6">
    <source>
        <dbReference type="ARBA" id="ARBA00022705"/>
    </source>
</evidence>
<evidence type="ECO:0000256" key="8">
    <source>
        <dbReference type="ARBA" id="ARBA00049244"/>
    </source>
</evidence>
<dbReference type="InterPro" id="IPR029460">
    <property type="entry name" value="DNAPol_HHH"/>
</dbReference>
<dbReference type="Gene3D" id="3.20.20.140">
    <property type="entry name" value="Metal-dependent hydrolases"/>
    <property type="match status" value="1"/>
</dbReference>
<evidence type="ECO:0000256" key="7">
    <source>
        <dbReference type="ARBA" id="ARBA00022932"/>
    </source>
</evidence>
<dbReference type="InterPro" id="IPR011708">
    <property type="entry name" value="DNA_pol3_alpha_NTPase_dom"/>
</dbReference>